<comment type="caution">
    <text evidence="1">The sequence shown here is derived from an EMBL/GenBank/DDBJ whole genome shotgun (WGS) entry which is preliminary data.</text>
</comment>
<dbReference type="Proteomes" id="UP000821845">
    <property type="component" value="Chromosome 6"/>
</dbReference>
<proteinExistence type="predicted"/>
<gene>
    <name evidence="1" type="ORF">HPB50_012109</name>
</gene>
<evidence type="ECO:0000313" key="2">
    <source>
        <dbReference type="Proteomes" id="UP000821845"/>
    </source>
</evidence>
<protein>
    <submittedName>
        <fullName evidence="1">Uncharacterized protein</fullName>
    </submittedName>
</protein>
<sequence>MQRLIINLCLKQPTTINIRQAAEVLMGAWWNLKAFIISNCWRKAGLVKVPVQLEGDPKVTDNNLGDLWTEVAKLLPAVSSFMDSNSAALTAADLTNEEILNSVRDVSSDDDDLKEDDCESPNTEEEVNLNTGELVPMNKVCTFIAQCNDIPDEVLRKVEDVEAFTIGHACRMQQKKITDCFK</sequence>
<organism evidence="1 2">
    <name type="scientific">Hyalomma asiaticum</name>
    <name type="common">Tick</name>
    <dbReference type="NCBI Taxonomy" id="266040"/>
    <lineage>
        <taxon>Eukaryota</taxon>
        <taxon>Metazoa</taxon>
        <taxon>Ecdysozoa</taxon>
        <taxon>Arthropoda</taxon>
        <taxon>Chelicerata</taxon>
        <taxon>Arachnida</taxon>
        <taxon>Acari</taxon>
        <taxon>Parasitiformes</taxon>
        <taxon>Ixodida</taxon>
        <taxon>Ixodoidea</taxon>
        <taxon>Ixodidae</taxon>
        <taxon>Hyalomminae</taxon>
        <taxon>Hyalomma</taxon>
    </lineage>
</organism>
<keyword evidence="2" id="KW-1185">Reference proteome</keyword>
<name>A0ACB7S068_HYAAI</name>
<reference evidence="1" key="1">
    <citation type="submission" date="2020-05" db="EMBL/GenBank/DDBJ databases">
        <title>Large-scale comparative analyses of tick genomes elucidate their genetic diversity and vector capacities.</title>
        <authorList>
            <person name="Jia N."/>
            <person name="Wang J."/>
            <person name="Shi W."/>
            <person name="Du L."/>
            <person name="Sun Y."/>
            <person name="Zhan W."/>
            <person name="Jiang J."/>
            <person name="Wang Q."/>
            <person name="Zhang B."/>
            <person name="Ji P."/>
            <person name="Sakyi L.B."/>
            <person name="Cui X."/>
            <person name="Yuan T."/>
            <person name="Jiang B."/>
            <person name="Yang W."/>
            <person name="Lam T.T.-Y."/>
            <person name="Chang Q."/>
            <person name="Ding S."/>
            <person name="Wang X."/>
            <person name="Zhu J."/>
            <person name="Ruan X."/>
            <person name="Zhao L."/>
            <person name="Wei J."/>
            <person name="Que T."/>
            <person name="Du C."/>
            <person name="Cheng J."/>
            <person name="Dai P."/>
            <person name="Han X."/>
            <person name="Huang E."/>
            <person name="Gao Y."/>
            <person name="Liu J."/>
            <person name="Shao H."/>
            <person name="Ye R."/>
            <person name="Li L."/>
            <person name="Wei W."/>
            <person name="Wang X."/>
            <person name="Wang C."/>
            <person name="Yang T."/>
            <person name="Huo Q."/>
            <person name="Li W."/>
            <person name="Guo W."/>
            <person name="Chen H."/>
            <person name="Zhou L."/>
            <person name="Ni X."/>
            <person name="Tian J."/>
            <person name="Zhou Y."/>
            <person name="Sheng Y."/>
            <person name="Liu T."/>
            <person name="Pan Y."/>
            <person name="Xia L."/>
            <person name="Li J."/>
            <person name="Zhao F."/>
            <person name="Cao W."/>
        </authorList>
    </citation>
    <scope>NUCLEOTIDE SEQUENCE</scope>
    <source>
        <strain evidence="1">Hyas-2018</strain>
    </source>
</reference>
<dbReference type="EMBL" id="CM023486">
    <property type="protein sequence ID" value="KAH6928120.1"/>
    <property type="molecule type" value="Genomic_DNA"/>
</dbReference>
<evidence type="ECO:0000313" key="1">
    <source>
        <dbReference type="EMBL" id="KAH6928120.1"/>
    </source>
</evidence>
<accession>A0ACB7S068</accession>